<evidence type="ECO:0000313" key="3">
    <source>
        <dbReference type="Proteomes" id="UP000784294"/>
    </source>
</evidence>
<proteinExistence type="predicted"/>
<dbReference type="AlphaFoldDB" id="A0A448WCP2"/>
<evidence type="ECO:0000313" key="2">
    <source>
        <dbReference type="EMBL" id="VEL08402.1"/>
    </source>
</evidence>
<protein>
    <submittedName>
        <fullName evidence="2">Uncharacterized protein</fullName>
    </submittedName>
</protein>
<evidence type="ECO:0000256" key="1">
    <source>
        <dbReference type="SAM" id="MobiDB-lite"/>
    </source>
</evidence>
<sequence length="296" mass="32502">MAEDIGPGPQRILRRLLAFRQLLVSGGSVNSFTRSHSTGGLDPVALIHPTGLATRFLSSSPRRPCVRQIHSASSSDHLALHNSSLSNEYSKEESTGFQTTSSREQDEYQKQRQKEYEVPPANSNRSDRAGSFSEGFSLLACAGSAQGRSTRSSTHLIHALRRRFSLRLRRRSGQANSTGIQEAAFVLASSGESRKAPFVPVQCKRCGVSTGSTPYERRESSLTMRPEEVEHSLGLDTECASCQHLSRSHSSIRLDSTLMTNVVRVYIIILHYASRLPAYCSSMSTSSEPELSLISV</sequence>
<gene>
    <name evidence="2" type="ORF">PXEA_LOCUS1842</name>
</gene>
<feature type="compositionally biased region" description="Basic and acidic residues" evidence="1">
    <location>
        <begin position="103"/>
        <end position="117"/>
    </location>
</feature>
<keyword evidence="3" id="KW-1185">Reference proteome</keyword>
<accession>A0A448WCP2</accession>
<feature type="region of interest" description="Disordered" evidence="1">
    <location>
        <begin position="85"/>
        <end position="129"/>
    </location>
</feature>
<organism evidence="2 3">
    <name type="scientific">Protopolystoma xenopodis</name>
    <dbReference type="NCBI Taxonomy" id="117903"/>
    <lineage>
        <taxon>Eukaryota</taxon>
        <taxon>Metazoa</taxon>
        <taxon>Spiralia</taxon>
        <taxon>Lophotrochozoa</taxon>
        <taxon>Platyhelminthes</taxon>
        <taxon>Monogenea</taxon>
        <taxon>Polyopisthocotylea</taxon>
        <taxon>Polystomatidea</taxon>
        <taxon>Polystomatidae</taxon>
        <taxon>Protopolystoma</taxon>
    </lineage>
</organism>
<name>A0A448WCP2_9PLAT</name>
<reference evidence="2" key="1">
    <citation type="submission" date="2018-11" db="EMBL/GenBank/DDBJ databases">
        <authorList>
            <consortium name="Pathogen Informatics"/>
        </authorList>
    </citation>
    <scope>NUCLEOTIDE SEQUENCE</scope>
</reference>
<dbReference type="EMBL" id="CAAALY010003883">
    <property type="protein sequence ID" value="VEL08402.1"/>
    <property type="molecule type" value="Genomic_DNA"/>
</dbReference>
<dbReference type="Proteomes" id="UP000784294">
    <property type="component" value="Unassembled WGS sequence"/>
</dbReference>
<comment type="caution">
    <text evidence="2">The sequence shown here is derived from an EMBL/GenBank/DDBJ whole genome shotgun (WGS) entry which is preliminary data.</text>
</comment>